<accession>A0A8J5GZL9</accession>
<dbReference type="SUPFAM" id="SSF53474">
    <property type="entry name" value="alpha/beta-Hydrolases"/>
    <property type="match status" value="1"/>
</dbReference>
<keyword evidence="2" id="KW-1185">Reference proteome</keyword>
<dbReference type="InterPro" id="IPR029058">
    <property type="entry name" value="AB_hydrolase_fold"/>
</dbReference>
<dbReference type="EMBL" id="JACMSC010000006">
    <property type="protein sequence ID" value="KAG6517586.1"/>
    <property type="molecule type" value="Genomic_DNA"/>
</dbReference>
<protein>
    <submittedName>
        <fullName evidence="1">Uncharacterized protein</fullName>
    </submittedName>
</protein>
<comment type="caution">
    <text evidence="1">The sequence shown here is derived from an EMBL/GenBank/DDBJ whole genome shotgun (WGS) entry which is preliminary data.</text>
</comment>
<sequence>MPPLAFNNYAQIEIIPIRRVVAVVAAAYLSPCHHLAAVAVASLLPRCRCYRLAAASPLISHKACLGRYHSKLIEFENSLPLTVSAYYKKMKHYKKKEVKRICTNGARTVGRWRGRGDTPMELEQLGGGGEEETHQWLVLVEIRRLTPDTMKLCYELVPPLQMQMLHSKAIENNSDCRFVDFPNGMHMDTWYSGGDRYWRTIQLFLDQYVAEFKEFNANAKCGNKVICNTLDQLCVVCKPNAKDAAAILYLNVTNQPSGCAVHQGSSASFFKHTENVEGVAIICFGFPQLNT</sequence>
<reference evidence="1 2" key="1">
    <citation type="submission" date="2020-08" db="EMBL/GenBank/DDBJ databases">
        <title>Plant Genome Project.</title>
        <authorList>
            <person name="Zhang R.-G."/>
        </authorList>
    </citation>
    <scope>NUCLEOTIDE SEQUENCE [LARGE SCALE GENOMIC DNA]</scope>
    <source>
        <tissue evidence="1">Rhizome</tissue>
    </source>
</reference>
<dbReference type="Proteomes" id="UP000734854">
    <property type="component" value="Unassembled WGS sequence"/>
</dbReference>
<evidence type="ECO:0000313" key="2">
    <source>
        <dbReference type="Proteomes" id="UP000734854"/>
    </source>
</evidence>
<proteinExistence type="predicted"/>
<organism evidence="1 2">
    <name type="scientific">Zingiber officinale</name>
    <name type="common">Ginger</name>
    <name type="synonym">Amomum zingiber</name>
    <dbReference type="NCBI Taxonomy" id="94328"/>
    <lineage>
        <taxon>Eukaryota</taxon>
        <taxon>Viridiplantae</taxon>
        <taxon>Streptophyta</taxon>
        <taxon>Embryophyta</taxon>
        <taxon>Tracheophyta</taxon>
        <taxon>Spermatophyta</taxon>
        <taxon>Magnoliopsida</taxon>
        <taxon>Liliopsida</taxon>
        <taxon>Zingiberales</taxon>
        <taxon>Zingiberaceae</taxon>
        <taxon>Zingiber</taxon>
    </lineage>
</organism>
<name>A0A8J5GZL9_ZINOF</name>
<evidence type="ECO:0000313" key="1">
    <source>
        <dbReference type="EMBL" id="KAG6517586.1"/>
    </source>
</evidence>
<gene>
    <name evidence="1" type="ORF">ZIOFF_020982</name>
</gene>
<dbReference type="AlphaFoldDB" id="A0A8J5GZL9"/>